<keyword evidence="1" id="KW-0560">Oxidoreductase</keyword>
<protein>
    <submittedName>
        <fullName evidence="2">NAD(P)-binding domain-containing protein</fullName>
    </submittedName>
</protein>
<dbReference type="PANTHER" id="PTHR43539:SF23">
    <property type="entry name" value="FAD-DEPENDENT OXIDOREDUCTASE DOMAIN-CONTAINING PROTEIN 2"/>
    <property type="match status" value="1"/>
</dbReference>
<dbReference type="EMBL" id="JBHSRF010000007">
    <property type="protein sequence ID" value="MFC6081103.1"/>
    <property type="molecule type" value="Genomic_DNA"/>
</dbReference>
<name>A0ABW1NCS8_9ACTN</name>
<keyword evidence="3" id="KW-1185">Reference proteome</keyword>
<dbReference type="Proteomes" id="UP001596137">
    <property type="component" value="Unassembled WGS sequence"/>
</dbReference>
<dbReference type="RefSeq" id="WP_380748571.1">
    <property type="nucleotide sequence ID" value="NZ_JBHSRF010000007.1"/>
</dbReference>
<dbReference type="InterPro" id="IPR036188">
    <property type="entry name" value="FAD/NAD-bd_sf"/>
</dbReference>
<dbReference type="PRINTS" id="PR00411">
    <property type="entry name" value="PNDRDTASEI"/>
</dbReference>
<accession>A0ABW1NCS8</accession>
<sequence>MTERESDQRVHRYLIIGAGPAGLQLAYYLHSAGADYLVLERDAAPGSFFREYPRHRKLISINKVHITEKDPEIALRWDWNSLLNDDPAMLFPNYTHEYYPHADDLVRYLGDFQRRHALNVRFSTPVDRIEKADDGLFTVHTAGEELRAECVIVATGWGGPYIPDIPGIGLATGYEDMSTAGTDYTGRRVLIIGKGNSAFETAQSLIGHAAIIHLASPHPVRFAWNTKHPGHVRGQYGALLDGYWFKTLDGVLECTVDSIRREGDRFRVDITYTLAEGERAVLEYDTVLRCTGFTMNTAFFGDSCRPEMANGGRMPAIRSDFQSANVDGLYFAGTLMQARDFKRASSAFIDGFRYNLRALTRLLTERYEGVPLTQQVLPLDPDQLTATMLERVNYSSALWTQFEYLCDVYVVDEEDGRIRHFAELPEDHAVERFGDRPSYFTLTLRWGPRENGDVFAIRRHPTPDRAEECAFLHPVIRHWRGDELVAERHLLEDLQAQWRDPERHVRPLAEFLTARLGTRH</sequence>
<dbReference type="Gene3D" id="3.50.50.60">
    <property type="entry name" value="FAD/NAD(P)-binding domain"/>
    <property type="match status" value="2"/>
</dbReference>
<dbReference type="InterPro" id="IPR050982">
    <property type="entry name" value="Auxin_biosynth/cation_transpt"/>
</dbReference>
<dbReference type="PRINTS" id="PR00368">
    <property type="entry name" value="FADPNR"/>
</dbReference>
<comment type="caution">
    <text evidence="2">The sequence shown here is derived from an EMBL/GenBank/DDBJ whole genome shotgun (WGS) entry which is preliminary data.</text>
</comment>
<dbReference type="SUPFAM" id="SSF51905">
    <property type="entry name" value="FAD/NAD(P)-binding domain"/>
    <property type="match status" value="2"/>
</dbReference>
<dbReference type="PANTHER" id="PTHR43539">
    <property type="entry name" value="FLAVIN-BINDING MONOOXYGENASE-LIKE PROTEIN (AFU_ORTHOLOGUE AFUA_4G09220)"/>
    <property type="match status" value="1"/>
</dbReference>
<evidence type="ECO:0000256" key="1">
    <source>
        <dbReference type="ARBA" id="ARBA00023002"/>
    </source>
</evidence>
<evidence type="ECO:0000313" key="2">
    <source>
        <dbReference type="EMBL" id="MFC6081103.1"/>
    </source>
</evidence>
<organism evidence="2 3">
    <name type="scientific">Sphaerisporangium aureirubrum</name>
    <dbReference type="NCBI Taxonomy" id="1544736"/>
    <lineage>
        <taxon>Bacteria</taxon>
        <taxon>Bacillati</taxon>
        <taxon>Actinomycetota</taxon>
        <taxon>Actinomycetes</taxon>
        <taxon>Streptosporangiales</taxon>
        <taxon>Streptosporangiaceae</taxon>
        <taxon>Sphaerisporangium</taxon>
    </lineage>
</organism>
<dbReference type="Pfam" id="PF13738">
    <property type="entry name" value="Pyr_redox_3"/>
    <property type="match status" value="1"/>
</dbReference>
<gene>
    <name evidence="2" type="ORF">ACFP1K_08010</name>
</gene>
<reference evidence="3" key="1">
    <citation type="journal article" date="2019" name="Int. J. Syst. Evol. Microbiol.">
        <title>The Global Catalogue of Microorganisms (GCM) 10K type strain sequencing project: providing services to taxonomists for standard genome sequencing and annotation.</title>
        <authorList>
            <consortium name="The Broad Institute Genomics Platform"/>
            <consortium name="The Broad Institute Genome Sequencing Center for Infectious Disease"/>
            <person name="Wu L."/>
            <person name="Ma J."/>
        </authorList>
    </citation>
    <scope>NUCLEOTIDE SEQUENCE [LARGE SCALE GENOMIC DNA]</scope>
    <source>
        <strain evidence="3">JCM 30346</strain>
    </source>
</reference>
<proteinExistence type="predicted"/>
<evidence type="ECO:0000313" key="3">
    <source>
        <dbReference type="Proteomes" id="UP001596137"/>
    </source>
</evidence>